<gene>
    <name evidence="1" type="ORF">ACFSFX_15370</name>
</gene>
<dbReference type="RefSeq" id="WP_343881224.1">
    <property type="nucleotide sequence ID" value="NZ_BAAAIJ010000056.1"/>
</dbReference>
<protein>
    <submittedName>
        <fullName evidence="1">Uncharacterized protein</fullName>
    </submittedName>
</protein>
<keyword evidence="2" id="KW-1185">Reference proteome</keyword>
<dbReference type="Proteomes" id="UP001597307">
    <property type="component" value="Unassembled WGS sequence"/>
</dbReference>
<sequence>MRWEALFQDLEAQFAAAHLIAVEGEIAELSRLELAALTAMDRIRAQRGVTLRIRTPGGGLFSGVVRYVGSEWLVLATGSGATMIPATALSTVEGMGRGAVAEPSEVATRLRIGSVYRAFARDRTPLTLQLASGGVRLDGTIDRVGKDFLELATVPLGEQRRMGNVAGMVLIPLSNVEAVLSHP</sequence>
<dbReference type="EMBL" id="JBHUGA010000061">
    <property type="protein sequence ID" value="MFD1847970.1"/>
    <property type="molecule type" value="Genomic_DNA"/>
</dbReference>
<name>A0ABW4QB62_9MICC</name>
<proteinExistence type="predicted"/>
<comment type="caution">
    <text evidence="1">The sequence shown here is derived from an EMBL/GenBank/DDBJ whole genome shotgun (WGS) entry which is preliminary data.</text>
</comment>
<evidence type="ECO:0000313" key="2">
    <source>
        <dbReference type="Proteomes" id="UP001597307"/>
    </source>
</evidence>
<reference evidence="2" key="1">
    <citation type="journal article" date="2019" name="Int. J. Syst. Evol. Microbiol.">
        <title>The Global Catalogue of Microorganisms (GCM) 10K type strain sequencing project: providing services to taxonomists for standard genome sequencing and annotation.</title>
        <authorList>
            <consortium name="The Broad Institute Genomics Platform"/>
            <consortium name="The Broad Institute Genome Sequencing Center for Infectious Disease"/>
            <person name="Wu L."/>
            <person name="Ma J."/>
        </authorList>
    </citation>
    <scope>NUCLEOTIDE SEQUENCE [LARGE SCALE GENOMIC DNA]</scope>
    <source>
        <strain evidence="2">JCM 11496</strain>
    </source>
</reference>
<accession>A0ABW4QB62</accession>
<evidence type="ECO:0000313" key="1">
    <source>
        <dbReference type="EMBL" id="MFD1847970.1"/>
    </source>
</evidence>
<organism evidence="1 2">
    <name type="scientific">Arthrobacter flavus</name>
    <dbReference type="NCBI Taxonomy" id="95172"/>
    <lineage>
        <taxon>Bacteria</taxon>
        <taxon>Bacillati</taxon>
        <taxon>Actinomycetota</taxon>
        <taxon>Actinomycetes</taxon>
        <taxon>Micrococcales</taxon>
        <taxon>Micrococcaceae</taxon>
        <taxon>Arthrobacter</taxon>
    </lineage>
</organism>